<dbReference type="Gene3D" id="3.20.20.70">
    <property type="entry name" value="Aldolase class I"/>
    <property type="match status" value="1"/>
</dbReference>
<dbReference type="SUPFAM" id="SSF51569">
    <property type="entry name" value="Aldolase"/>
    <property type="match status" value="1"/>
</dbReference>
<comment type="caution">
    <text evidence="2">The sequence shown here is derived from an EMBL/GenBank/DDBJ whole genome shotgun (WGS) entry which is preliminary data.</text>
</comment>
<evidence type="ECO:0000259" key="1">
    <source>
        <dbReference type="Pfam" id="PF03102"/>
    </source>
</evidence>
<reference evidence="2" key="1">
    <citation type="journal article" date="2014" name="Front. Microbiol.">
        <title>High frequency of phylogenetically diverse reductive dehalogenase-homologous genes in deep subseafloor sedimentary metagenomes.</title>
        <authorList>
            <person name="Kawai M."/>
            <person name="Futagami T."/>
            <person name="Toyoda A."/>
            <person name="Takaki Y."/>
            <person name="Nishi S."/>
            <person name="Hori S."/>
            <person name="Arai W."/>
            <person name="Tsubouchi T."/>
            <person name="Morono Y."/>
            <person name="Uchiyama I."/>
            <person name="Ito T."/>
            <person name="Fujiyama A."/>
            <person name="Inagaki F."/>
            <person name="Takami H."/>
        </authorList>
    </citation>
    <scope>NUCLEOTIDE SEQUENCE</scope>
    <source>
        <strain evidence="2">Expedition CK06-06</strain>
    </source>
</reference>
<dbReference type="AlphaFoldDB" id="X1ERZ4"/>
<accession>X1ERZ4</accession>
<organism evidence="2">
    <name type="scientific">marine sediment metagenome</name>
    <dbReference type="NCBI Taxonomy" id="412755"/>
    <lineage>
        <taxon>unclassified sequences</taxon>
        <taxon>metagenomes</taxon>
        <taxon>ecological metagenomes</taxon>
    </lineage>
</organism>
<dbReference type="PANTHER" id="PTHR42966:SF3">
    <property type="entry name" value="BLR5971 PROTEIN"/>
    <property type="match status" value="1"/>
</dbReference>
<dbReference type="Pfam" id="PF03102">
    <property type="entry name" value="NeuB"/>
    <property type="match status" value="1"/>
</dbReference>
<evidence type="ECO:0000313" key="2">
    <source>
        <dbReference type="EMBL" id="GAH36156.1"/>
    </source>
</evidence>
<dbReference type="InterPro" id="IPR013785">
    <property type="entry name" value="Aldolase_TIM"/>
</dbReference>
<protein>
    <recommendedName>
        <fullName evidence="1">PseI/NeuA/B-like domain-containing protein</fullName>
    </recommendedName>
</protein>
<dbReference type="PANTHER" id="PTHR42966">
    <property type="entry name" value="N-ACETYLNEURAMINATE SYNTHASE"/>
    <property type="match status" value="1"/>
</dbReference>
<name>X1ERZ4_9ZZZZ</name>
<dbReference type="EMBL" id="BARU01006733">
    <property type="protein sequence ID" value="GAH36156.1"/>
    <property type="molecule type" value="Genomic_DNA"/>
</dbReference>
<dbReference type="GO" id="GO:0016051">
    <property type="term" value="P:carbohydrate biosynthetic process"/>
    <property type="evidence" value="ECO:0007669"/>
    <property type="project" value="InterPro"/>
</dbReference>
<sequence>MLEKVSKLDKPIFLALGMSTEEEIDKAINVLKNNDLVLMHCNSSYPAPDNELNLNFIKTLKKKYPDHIIGYSGHELGISASLIAAELGAKVIERHITLDRAMWGTDQAASIEYSGLRRLIRDLRKLEVWKGDGVKKVSKAEKIVRDKLRDKNTL</sequence>
<proteinExistence type="predicted"/>
<gene>
    <name evidence="2" type="ORF">S03H2_13268</name>
</gene>
<dbReference type="GO" id="GO:0047444">
    <property type="term" value="F:N-acylneuraminate-9-phosphate synthase activity"/>
    <property type="evidence" value="ECO:0007669"/>
    <property type="project" value="TreeGrafter"/>
</dbReference>
<dbReference type="InterPro" id="IPR051690">
    <property type="entry name" value="PseI-like"/>
</dbReference>
<dbReference type="InterPro" id="IPR013132">
    <property type="entry name" value="PseI/NeuA/B-like_N"/>
</dbReference>
<feature type="domain" description="PseI/NeuA/B-like" evidence="1">
    <location>
        <begin position="1"/>
        <end position="135"/>
    </location>
</feature>